<dbReference type="GO" id="GO:0005737">
    <property type="term" value="C:cytoplasm"/>
    <property type="evidence" value="ECO:0007669"/>
    <property type="project" value="TreeGrafter"/>
</dbReference>
<dbReference type="InterPro" id="IPR000277">
    <property type="entry name" value="Cys/Met-Metab_PyrdxlP-dep_enz"/>
</dbReference>
<evidence type="ECO:0000256" key="2">
    <source>
        <dbReference type="ARBA" id="ARBA00022898"/>
    </source>
</evidence>
<protein>
    <recommendedName>
        <fullName evidence="5">Cystathionine gamma-synthase</fullName>
    </recommendedName>
</protein>
<dbReference type="SUPFAM" id="SSF53383">
    <property type="entry name" value="PLP-dependent transferases"/>
    <property type="match status" value="1"/>
</dbReference>
<evidence type="ECO:0000256" key="3">
    <source>
        <dbReference type="SAM" id="MobiDB-lite"/>
    </source>
</evidence>
<keyword evidence="2" id="KW-0663">Pyridoxal phosphate</keyword>
<sequence length="197" mass="21528">MAKEGFNTSNLHSDRKDNPEHGVLHKAIHPSVAYGYEDARHLAEVFQGKRAGYNYGRQLNPTVTALQNRLTKMEDGVASIGFATGMAAIASTMLSLLKKGDHIVSSTFLFGNTNSFFNTLVRLGIEVTFVDATEVGLIENALQKNTRLVFVETIANPVTQVADLKNIGDLCQIKNLIYCVDNTMTSPHLFSPKKVGA</sequence>
<dbReference type="PANTHER" id="PTHR11808:SF80">
    <property type="entry name" value="CYSTATHIONINE GAMMA-LYASE"/>
    <property type="match status" value="1"/>
</dbReference>
<feature type="region of interest" description="Disordered" evidence="3">
    <location>
        <begin position="1"/>
        <end position="22"/>
    </location>
</feature>
<dbReference type="GO" id="GO:0019346">
    <property type="term" value="P:transsulfuration"/>
    <property type="evidence" value="ECO:0007669"/>
    <property type="project" value="InterPro"/>
</dbReference>
<dbReference type="AlphaFoldDB" id="A0A382U9Q7"/>
<dbReference type="InterPro" id="IPR015421">
    <property type="entry name" value="PyrdxlP-dep_Trfase_major"/>
</dbReference>
<dbReference type="Gene3D" id="3.40.640.10">
    <property type="entry name" value="Type I PLP-dependent aspartate aminotransferase-like (Major domain)"/>
    <property type="match status" value="1"/>
</dbReference>
<dbReference type="InterPro" id="IPR015424">
    <property type="entry name" value="PyrdxlP-dep_Trfase"/>
</dbReference>
<dbReference type="GO" id="GO:0016846">
    <property type="term" value="F:carbon-sulfur lyase activity"/>
    <property type="evidence" value="ECO:0007669"/>
    <property type="project" value="TreeGrafter"/>
</dbReference>
<feature type="compositionally biased region" description="Polar residues" evidence="3">
    <location>
        <begin position="1"/>
        <end position="11"/>
    </location>
</feature>
<feature type="compositionally biased region" description="Basic and acidic residues" evidence="3">
    <location>
        <begin position="12"/>
        <end position="22"/>
    </location>
</feature>
<accession>A0A382U9Q7</accession>
<gene>
    <name evidence="4" type="ORF">METZ01_LOCUS383847</name>
</gene>
<evidence type="ECO:0008006" key="5">
    <source>
        <dbReference type="Google" id="ProtNLM"/>
    </source>
</evidence>
<comment type="cofactor">
    <cofactor evidence="1">
        <name>pyridoxal 5'-phosphate</name>
        <dbReference type="ChEBI" id="CHEBI:597326"/>
    </cofactor>
</comment>
<evidence type="ECO:0000256" key="1">
    <source>
        <dbReference type="ARBA" id="ARBA00001933"/>
    </source>
</evidence>
<dbReference type="PANTHER" id="PTHR11808">
    <property type="entry name" value="TRANS-SULFURATION ENZYME FAMILY MEMBER"/>
    <property type="match status" value="1"/>
</dbReference>
<name>A0A382U9Q7_9ZZZZ</name>
<dbReference type="Pfam" id="PF01053">
    <property type="entry name" value="Cys_Met_Meta_PP"/>
    <property type="match status" value="1"/>
</dbReference>
<feature type="non-terminal residue" evidence="4">
    <location>
        <position position="197"/>
    </location>
</feature>
<organism evidence="4">
    <name type="scientific">marine metagenome</name>
    <dbReference type="NCBI Taxonomy" id="408172"/>
    <lineage>
        <taxon>unclassified sequences</taxon>
        <taxon>metagenomes</taxon>
        <taxon>ecological metagenomes</taxon>
    </lineage>
</organism>
<dbReference type="GO" id="GO:0030170">
    <property type="term" value="F:pyridoxal phosphate binding"/>
    <property type="evidence" value="ECO:0007669"/>
    <property type="project" value="InterPro"/>
</dbReference>
<proteinExistence type="predicted"/>
<reference evidence="4" key="1">
    <citation type="submission" date="2018-05" db="EMBL/GenBank/DDBJ databases">
        <authorList>
            <person name="Lanie J.A."/>
            <person name="Ng W.-L."/>
            <person name="Kazmierczak K.M."/>
            <person name="Andrzejewski T.M."/>
            <person name="Davidsen T.M."/>
            <person name="Wayne K.J."/>
            <person name="Tettelin H."/>
            <person name="Glass J.I."/>
            <person name="Rusch D."/>
            <person name="Podicherti R."/>
            <person name="Tsui H.-C.T."/>
            <person name="Winkler M.E."/>
        </authorList>
    </citation>
    <scope>NUCLEOTIDE SEQUENCE</scope>
</reference>
<evidence type="ECO:0000313" key="4">
    <source>
        <dbReference type="EMBL" id="SVD30993.1"/>
    </source>
</evidence>
<dbReference type="EMBL" id="UINC01142578">
    <property type="protein sequence ID" value="SVD30993.1"/>
    <property type="molecule type" value="Genomic_DNA"/>
</dbReference>